<dbReference type="PANTHER" id="PTHR21337">
    <property type="entry name" value="PHOSPHO-2-DEHYDRO-3-DEOXYHEPTONATE ALDOLASE 1, 2"/>
    <property type="match status" value="1"/>
</dbReference>
<name>A0ABT6Q058_9PROT</name>
<accession>A0ABT6Q058</accession>
<evidence type="ECO:0000313" key="5">
    <source>
        <dbReference type="Proteomes" id="UP001431634"/>
    </source>
</evidence>
<evidence type="ECO:0000256" key="1">
    <source>
        <dbReference type="ARBA" id="ARBA00008911"/>
    </source>
</evidence>
<dbReference type="SUPFAM" id="SSF51569">
    <property type="entry name" value="Aldolase"/>
    <property type="match status" value="1"/>
</dbReference>
<comment type="caution">
    <text evidence="4">The sequence shown here is derived from an EMBL/GenBank/DDBJ whole genome shotgun (WGS) entry which is preliminary data.</text>
</comment>
<keyword evidence="2 3" id="KW-0808">Transferase</keyword>
<dbReference type="NCBIfam" id="TIGR01358">
    <property type="entry name" value="DAHP_synth_II"/>
    <property type="match status" value="1"/>
</dbReference>
<dbReference type="InterPro" id="IPR002480">
    <property type="entry name" value="DAHP_synth_2"/>
</dbReference>
<comment type="catalytic activity">
    <reaction evidence="3">
        <text>D-erythrose 4-phosphate + phosphoenolpyruvate + H2O = 7-phospho-2-dehydro-3-deoxy-D-arabino-heptonate + phosphate</text>
        <dbReference type="Rhea" id="RHEA:14717"/>
        <dbReference type="ChEBI" id="CHEBI:15377"/>
        <dbReference type="ChEBI" id="CHEBI:16897"/>
        <dbReference type="ChEBI" id="CHEBI:43474"/>
        <dbReference type="ChEBI" id="CHEBI:58394"/>
        <dbReference type="ChEBI" id="CHEBI:58702"/>
        <dbReference type="EC" id="2.5.1.54"/>
    </reaction>
</comment>
<evidence type="ECO:0000313" key="4">
    <source>
        <dbReference type="EMBL" id="MDI2090492.1"/>
    </source>
</evidence>
<evidence type="ECO:0000256" key="2">
    <source>
        <dbReference type="ARBA" id="ARBA00022679"/>
    </source>
</evidence>
<gene>
    <name evidence="4" type="ORF">QJV27_03710</name>
</gene>
<dbReference type="EC" id="2.5.1.54" evidence="3"/>
<dbReference type="Gene3D" id="3.20.20.70">
    <property type="entry name" value="Aldolase class I"/>
    <property type="match status" value="1"/>
</dbReference>
<protein>
    <recommendedName>
        <fullName evidence="3">Phospho-2-dehydro-3-deoxyheptonate aldolase</fullName>
        <ecNumber evidence="3">2.5.1.54</ecNumber>
    </recommendedName>
</protein>
<dbReference type="Pfam" id="PF01474">
    <property type="entry name" value="DAHP_synth_2"/>
    <property type="match status" value="1"/>
</dbReference>
<proteinExistence type="inferred from homology"/>
<dbReference type="EMBL" id="JASBAO010000001">
    <property type="protein sequence ID" value="MDI2090492.1"/>
    <property type="molecule type" value="Genomic_DNA"/>
</dbReference>
<comment type="similarity">
    <text evidence="1 3">Belongs to the class-II DAHP synthase family.</text>
</comment>
<sequence>MSEPSSNSRLKHSSWTPDSWRSFPIKHVPHYPNAEALKETEKKLHRYPPLVFSGETRRLKRQLALASKGQAFVLQGGPCAEIFDEFTADIIRDVFRVLLQMAIVLTYGAKVPVVKIGRIAGQFAKPRSSDIETQNGASHLSYRGDIINGIDFSEASRTPDPKRMEMAYFQSAGTLNLIRAFATGGYANLHEVHHWNLDFVERSPLAKRYGILSEKIDETLAFMRACGLTGQNTPQIQETDFYTSHEALLLPYEQALTRIDSTSGEWYNCSAHFLWIGDRTRQPDGAHVEFLRGIKNPIGIKVGPSANIDDLLKLLEILNPEDEAGRISLIVRMGATKVKELLPPFVKAIKESGRTVTWLCDPMHGNTISTSDGVKTRPFDAVLSEVMGFFDVISSEGAIPGGIHIEMTGANVTECIGGAHHLTEADLGQRYQTFCDPRLNAEQSLEMAFLVAEELAKRNFAQSKDK</sequence>
<keyword evidence="5" id="KW-1185">Reference proteome</keyword>
<reference evidence="4" key="1">
    <citation type="submission" date="2023-05" db="EMBL/GenBank/DDBJ databases">
        <title>Whole genome sequence of Commensalibacter sp.</title>
        <authorList>
            <person name="Charoenyingcharoen P."/>
            <person name="Yukphan P."/>
        </authorList>
    </citation>
    <scope>NUCLEOTIDE SEQUENCE</scope>
    <source>
        <strain evidence="4">TBRC 16381</strain>
    </source>
</reference>
<dbReference type="Proteomes" id="UP001431634">
    <property type="component" value="Unassembled WGS sequence"/>
</dbReference>
<dbReference type="RefSeq" id="WP_281447629.1">
    <property type="nucleotide sequence ID" value="NZ_JASBAO010000001.1"/>
</dbReference>
<dbReference type="PANTHER" id="PTHR21337:SF0">
    <property type="entry name" value="PHOSPHO-2-DEHYDRO-3-DEOXYHEPTONATE ALDOLASE"/>
    <property type="match status" value="1"/>
</dbReference>
<organism evidence="4 5">
    <name type="scientific">Commensalibacter oyaizuii</name>
    <dbReference type="NCBI Taxonomy" id="3043873"/>
    <lineage>
        <taxon>Bacteria</taxon>
        <taxon>Pseudomonadati</taxon>
        <taxon>Pseudomonadota</taxon>
        <taxon>Alphaproteobacteria</taxon>
        <taxon>Acetobacterales</taxon>
        <taxon>Acetobacteraceae</taxon>
    </lineage>
</organism>
<dbReference type="GO" id="GO:0003849">
    <property type="term" value="F:3-deoxy-7-phosphoheptulonate synthase activity"/>
    <property type="evidence" value="ECO:0007669"/>
    <property type="project" value="UniProtKB-EC"/>
</dbReference>
<evidence type="ECO:0000256" key="3">
    <source>
        <dbReference type="RuleBase" id="RU363071"/>
    </source>
</evidence>
<dbReference type="InterPro" id="IPR013785">
    <property type="entry name" value="Aldolase_TIM"/>
</dbReference>